<keyword evidence="2" id="KW-1185">Reference proteome</keyword>
<accession>A0ACB8QNR8</accession>
<dbReference type="EMBL" id="MU273522">
    <property type="protein sequence ID" value="KAI0033325.1"/>
    <property type="molecule type" value="Genomic_DNA"/>
</dbReference>
<evidence type="ECO:0000313" key="2">
    <source>
        <dbReference type="Proteomes" id="UP000814128"/>
    </source>
</evidence>
<organism evidence="1 2">
    <name type="scientific">Vararia minispora EC-137</name>
    <dbReference type="NCBI Taxonomy" id="1314806"/>
    <lineage>
        <taxon>Eukaryota</taxon>
        <taxon>Fungi</taxon>
        <taxon>Dikarya</taxon>
        <taxon>Basidiomycota</taxon>
        <taxon>Agaricomycotina</taxon>
        <taxon>Agaricomycetes</taxon>
        <taxon>Russulales</taxon>
        <taxon>Lachnocladiaceae</taxon>
        <taxon>Vararia</taxon>
    </lineage>
</organism>
<dbReference type="Proteomes" id="UP000814128">
    <property type="component" value="Unassembled WGS sequence"/>
</dbReference>
<gene>
    <name evidence="1" type="ORF">K488DRAFT_85007</name>
</gene>
<reference evidence="1" key="1">
    <citation type="submission" date="2021-02" db="EMBL/GenBank/DDBJ databases">
        <authorList>
            <consortium name="DOE Joint Genome Institute"/>
            <person name="Ahrendt S."/>
            <person name="Looney B.P."/>
            <person name="Miyauchi S."/>
            <person name="Morin E."/>
            <person name="Drula E."/>
            <person name="Courty P.E."/>
            <person name="Chicoki N."/>
            <person name="Fauchery L."/>
            <person name="Kohler A."/>
            <person name="Kuo A."/>
            <person name="Labutti K."/>
            <person name="Pangilinan J."/>
            <person name="Lipzen A."/>
            <person name="Riley R."/>
            <person name="Andreopoulos W."/>
            <person name="He G."/>
            <person name="Johnson J."/>
            <person name="Barry K.W."/>
            <person name="Grigoriev I.V."/>
            <person name="Nagy L."/>
            <person name="Hibbett D."/>
            <person name="Henrissat B."/>
            <person name="Matheny P.B."/>
            <person name="Labbe J."/>
            <person name="Martin F."/>
        </authorList>
    </citation>
    <scope>NUCLEOTIDE SEQUENCE</scope>
    <source>
        <strain evidence="1">EC-137</strain>
    </source>
</reference>
<sequence>MPGPVVYVAVGICAVVAVVAFKEFVYDPHIGPELRRWREEMRERRRYRQQRRLHEPFSARRHDDDDSSTSPSSRSSSDASSNPDPGSSIELNDLLEREAEAWRARGAQAGTGTGLRHRNVPASNQSAPQNILDDHEPLGQSTLAVLQPTPSAPQDTNVLFEYPASPTLSPVSSPSPSTSSLTLSSNFTVPSLPPTPQPPQLSTPQTQTPMQALEQPQSPTSEMDPLSASTLTSINAYFSLGNSPNSTGTPGTPVPLSPAPGAGTLSPPAGAISPFTVLSPNSEPVELSASGSDGEMFSGSDSGSDGSGLDGPGLDDLGSDDPDFDSGFDDFEDIVSLVNSAH</sequence>
<proteinExistence type="predicted"/>
<protein>
    <submittedName>
        <fullName evidence="1">Uncharacterized protein</fullName>
    </submittedName>
</protein>
<comment type="caution">
    <text evidence="1">The sequence shown here is derived from an EMBL/GenBank/DDBJ whole genome shotgun (WGS) entry which is preliminary data.</text>
</comment>
<reference evidence="1" key="2">
    <citation type="journal article" date="2022" name="New Phytol.">
        <title>Evolutionary transition to the ectomycorrhizal habit in the genomes of a hyperdiverse lineage of mushroom-forming fungi.</title>
        <authorList>
            <person name="Looney B."/>
            <person name="Miyauchi S."/>
            <person name="Morin E."/>
            <person name="Drula E."/>
            <person name="Courty P.E."/>
            <person name="Kohler A."/>
            <person name="Kuo A."/>
            <person name="LaButti K."/>
            <person name="Pangilinan J."/>
            <person name="Lipzen A."/>
            <person name="Riley R."/>
            <person name="Andreopoulos W."/>
            <person name="He G."/>
            <person name="Johnson J."/>
            <person name="Nolan M."/>
            <person name="Tritt A."/>
            <person name="Barry K.W."/>
            <person name="Grigoriev I.V."/>
            <person name="Nagy L.G."/>
            <person name="Hibbett D."/>
            <person name="Henrissat B."/>
            <person name="Matheny P.B."/>
            <person name="Labbe J."/>
            <person name="Martin F.M."/>
        </authorList>
    </citation>
    <scope>NUCLEOTIDE SEQUENCE</scope>
    <source>
        <strain evidence="1">EC-137</strain>
    </source>
</reference>
<evidence type="ECO:0000313" key="1">
    <source>
        <dbReference type="EMBL" id="KAI0033325.1"/>
    </source>
</evidence>
<name>A0ACB8QNR8_9AGAM</name>